<feature type="compositionally biased region" description="Basic residues" evidence="6">
    <location>
        <begin position="171"/>
        <end position="183"/>
    </location>
</feature>
<gene>
    <name evidence="8" type="ORF">GOP47_0008156</name>
</gene>
<dbReference type="EMBL" id="JABFUD020000008">
    <property type="protein sequence ID" value="KAI5076091.1"/>
    <property type="molecule type" value="Genomic_DNA"/>
</dbReference>
<feature type="compositionally biased region" description="Acidic residues" evidence="6">
    <location>
        <begin position="1"/>
        <end position="21"/>
    </location>
</feature>
<keyword evidence="5" id="KW-0539">Nucleus</keyword>
<evidence type="ECO:0000256" key="5">
    <source>
        <dbReference type="ARBA" id="ARBA00023242"/>
    </source>
</evidence>
<evidence type="ECO:0000313" key="9">
    <source>
        <dbReference type="Proteomes" id="UP000886520"/>
    </source>
</evidence>
<evidence type="ECO:0000259" key="7">
    <source>
        <dbReference type="PROSITE" id="PS50982"/>
    </source>
</evidence>
<keyword evidence="9" id="KW-1185">Reference proteome</keyword>
<accession>A0A9D4ZK64</accession>
<evidence type="ECO:0000313" key="8">
    <source>
        <dbReference type="EMBL" id="KAI5076091.1"/>
    </source>
</evidence>
<keyword evidence="3" id="KW-0238">DNA-binding</keyword>
<keyword evidence="2" id="KW-0805">Transcription regulation</keyword>
<dbReference type="OrthoDB" id="1435582at2759"/>
<dbReference type="Pfam" id="PF01429">
    <property type="entry name" value="MBD"/>
    <property type="match status" value="1"/>
</dbReference>
<proteinExistence type="predicted"/>
<dbReference type="InterPro" id="IPR016177">
    <property type="entry name" value="DNA-bd_dom_sf"/>
</dbReference>
<dbReference type="CDD" id="cd01396">
    <property type="entry name" value="MeCP2_MBD"/>
    <property type="match status" value="1"/>
</dbReference>
<evidence type="ECO:0000256" key="2">
    <source>
        <dbReference type="ARBA" id="ARBA00023015"/>
    </source>
</evidence>
<protein>
    <recommendedName>
        <fullName evidence="7">MBD domain-containing protein</fullName>
    </recommendedName>
</protein>
<dbReference type="PROSITE" id="PS50982">
    <property type="entry name" value="MBD"/>
    <property type="match status" value="1"/>
</dbReference>
<feature type="domain" description="MBD" evidence="7">
    <location>
        <begin position="13"/>
        <end position="89"/>
    </location>
</feature>
<feature type="compositionally biased region" description="Basic and acidic residues" evidence="6">
    <location>
        <begin position="202"/>
        <end position="213"/>
    </location>
</feature>
<dbReference type="GO" id="GO:0003677">
    <property type="term" value="F:DNA binding"/>
    <property type="evidence" value="ECO:0007669"/>
    <property type="project" value="UniProtKB-KW"/>
</dbReference>
<dbReference type="PANTHER" id="PTHR33729">
    <property type="entry name" value="METHYL-CPG BINDING DOMAIN CONTAINING PROTEIN, EXPRESSED"/>
    <property type="match status" value="1"/>
</dbReference>
<dbReference type="Proteomes" id="UP000886520">
    <property type="component" value="Chromosome 8"/>
</dbReference>
<dbReference type="PANTHER" id="PTHR33729:SF6">
    <property type="entry name" value="METHYL-CPG-BINDING DOMAIN-CONTAINING PROTEIN 11"/>
    <property type="match status" value="1"/>
</dbReference>
<evidence type="ECO:0000256" key="6">
    <source>
        <dbReference type="SAM" id="MobiDB-lite"/>
    </source>
</evidence>
<dbReference type="SUPFAM" id="SSF54171">
    <property type="entry name" value="DNA-binding domain"/>
    <property type="match status" value="1"/>
</dbReference>
<organism evidence="8 9">
    <name type="scientific">Adiantum capillus-veneris</name>
    <name type="common">Maidenhair fern</name>
    <dbReference type="NCBI Taxonomy" id="13818"/>
    <lineage>
        <taxon>Eukaryota</taxon>
        <taxon>Viridiplantae</taxon>
        <taxon>Streptophyta</taxon>
        <taxon>Embryophyta</taxon>
        <taxon>Tracheophyta</taxon>
        <taxon>Polypodiopsida</taxon>
        <taxon>Polypodiidae</taxon>
        <taxon>Polypodiales</taxon>
        <taxon>Pteridineae</taxon>
        <taxon>Pteridaceae</taxon>
        <taxon>Vittarioideae</taxon>
        <taxon>Adiantum</taxon>
    </lineage>
</organism>
<dbReference type="InterPro" id="IPR039622">
    <property type="entry name" value="MBD10/11"/>
</dbReference>
<evidence type="ECO:0000256" key="1">
    <source>
        <dbReference type="ARBA" id="ARBA00004123"/>
    </source>
</evidence>
<feature type="region of interest" description="Disordered" evidence="6">
    <location>
        <begin position="1"/>
        <end position="29"/>
    </location>
</feature>
<dbReference type="SMART" id="SM00391">
    <property type="entry name" value="MBD"/>
    <property type="match status" value="1"/>
</dbReference>
<comment type="caution">
    <text evidence="8">The sequence shown here is derived from an EMBL/GenBank/DDBJ whole genome shotgun (WGS) entry which is preliminary data.</text>
</comment>
<dbReference type="GO" id="GO:0005634">
    <property type="term" value="C:nucleus"/>
    <property type="evidence" value="ECO:0007669"/>
    <property type="project" value="UniProtKB-SubCell"/>
</dbReference>
<feature type="region of interest" description="Disordered" evidence="6">
    <location>
        <begin position="163"/>
        <end position="296"/>
    </location>
</feature>
<dbReference type="Gene3D" id="3.30.890.10">
    <property type="entry name" value="Methyl-cpg-binding Protein 2, Chain A"/>
    <property type="match status" value="1"/>
</dbReference>
<evidence type="ECO:0000256" key="3">
    <source>
        <dbReference type="ARBA" id="ARBA00023125"/>
    </source>
</evidence>
<dbReference type="InterPro" id="IPR001739">
    <property type="entry name" value="Methyl_CpG_DNA-bd"/>
</dbReference>
<feature type="compositionally biased region" description="Basic residues" evidence="6">
    <location>
        <begin position="220"/>
        <end position="232"/>
    </location>
</feature>
<sequence length="296" mass="32106">MAFQQQEEEDLAFAAAYEDDTPTPSGWRRKLVPRIGKSMVPIRTDVIFVTPSGEEFNSRAQLQRYLKANKGSPSLSEFIWIVDGISQRSTRSKAAPIVKLEIPARADSKRKVGAGVNGVGNGKRSRTTKTQKSEKDLRILEGKRSKNTDMETIIEGKDEGVEFTGSSPASAKKKRSVKVRKNKAAAPTLADSPNTNGVADINNKDNKAEETVKKSFANKASKRIRSKGRSAAKKNTIPQDPSDDVRQETHVGVNADVSIASATNAESDGNGKGEGDHPEEEADVVEHSNDAMTENA</sequence>
<evidence type="ECO:0000256" key="4">
    <source>
        <dbReference type="ARBA" id="ARBA00023163"/>
    </source>
</evidence>
<dbReference type="AlphaFoldDB" id="A0A9D4ZK64"/>
<comment type="subcellular location">
    <subcellularLocation>
        <location evidence="1">Nucleus</location>
    </subcellularLocation>
</comment>
<keyword evidence="4" id="KW-0804">Transcription</keyword>
<name>A0A9D4ZK64_ADICA</name>
<reference evidence="8" key="1">
    <citation type="submission" date="2021-01" db="EMBL/GenBank/DDBJ databases">
        <title>Adiantum capillus-veneris genome.</title>
        <authorList>
            <person name="Fang Y."/>
            <person name="Liao Q."/>
        </authorList>
    </citation>
    <scope>NUCLEOTIDE SEQUENCE</scope>
    <source>
        <strain evidence="8">H3</strain>
        <tissue evidence="8">Leaf</tissue>
    </source>
</reference>
<feature type="region of interest" description="Disordered" evidence="6">
    <location>
        <begin position="113"/>
        <end position="133"/>
    </location>
</feature>